<dbReference type="EMBL" id="JACHXF010000018">
    <property type="protein sequence ID" value="MBB3099232.1"/>
    <property type="molecule type" value="Genomic_DNA"/>
</dbReference>
<dbReference type="GO" id="GO:0015920">
    <property type="term" value="P:lipopolysaccharide transport"/>
    <property type="evidence" value="ECO:0007669"/>
    <property type="project" value="TreeGrafter"/>
</dbReference>
<keyword evidence="7 9" id="KW-1133">Transmembrane helix</keyword>
<reference evidence="11 12" key="1">
    <citation type="submission" date="2020-08" db="EMBL/GenBank/DDBJ databases">
        <title>Genomic Encyclopedia of Type Strains, Phase III (KMG-III): the genomes of soil and plant-associated and newly described type strains.</title>
        <authorList>
            <person name="Whitman W."/>
        </authorList>
    </citation>
    <scope>NUCLEOTIDE SEQUENCE [LARGE SCALE GENOMIC DNA]</scope>
    <source>
        <strain evidence="11 12">CECT 3287</strain>
    </source>
</reference>
<evidence type="ECO:0000256" key="9">
    <source>
        <dbReference type="RuleBase" id="RU361157"/>
    </source>
</evidence>
<keyword evidence="3 9" id="KW-0813">Transport</keyword>
<comment type="subcellular location">
    <subcellularLocation>
        <location evidence="1">Cell inner membrane</location>
        <topology evidence="1">Multi-pass membrane protein</topology>
    </subcellularLocation>
    <subcellularLocation>
        <location evidence="9">Cell membrane</location>
        <topology evidence="9">Multi-pass membrane protein</topology>
    </subcellularLocation>
</comment>
<keyword evidence="4 9" id="KW-1003">Cell membrane</keyword>
<dbReference type="GO" id="GO:0140359">
    <property type="term" value="F:ABC-type transporter activity"/>
    <property type="evidence" value="ECO:0007669"/>
    <property type="project" value="InterPro"/>
</dbReference>
<dbReference type="PANTHER" id="PTHR30413:SF8">
    <property type="entry name" value="TRANSPORT PERMEASE PROTEIN"/>
    <property type="match status" value="1"/>
</dbReference>
<feature type="transmembrane region" description="Helical" evidence="9">
    <location>
        <begin position="207"/>
        <end position="225"/>
    </location>
</feature>
<organism evidence="11 12">
    <name type="scientific">Actinoplanes campanulatus</name>
    <dbReference type="NCBI Taxonomy" id="113559"/>
    <lineage>
        <taxon>Bacteria</taxon>
        <taxon>Bacillati</taxon>
        <taxon>Actinomycetota</taxon>
        <taxon>Actinomycetes</taxon>
        <taxon>Micromonosporales</taxon>
        <taxon>Micromonosporaceae</taxon>
        <taxon>Actinoplanes</taxon>
    </lineage>
</organism>
<dbReference type="Proteomes" id="UP000590749">
    <property type="component" value="Unassembled WGS sequence"/>
</dbReference>
<accession>A0A7W5AND8</accession>
<feature type="transmembrane region" description="Helical" evidence="9">
    <location>
        <begin position="267"/>
        <end position="289"/>
    </location>
</feature>
<keyword evidence="6 9" id="KW-0812">Transmembrane</keyword>
<dbReference type="InterPro" id="IPR013525">
    <property type="entry name" value="ABC2_TM"/>
</dbReference>
<evidence type="ECO:0000256" key="7">
    <source>
        <dbReference type="ARBA" id="ARBA00022989"/>
    </source>
</evidence>
<evidence type="ECO:0000313" key="11">
    <source>
        <dbReference type="EMBL" id="MBB3099232.1"/>
    </source>
</evidence>
<keyword evidence="12" id="KW-1185">Reference proteome</keyword>
<feature type="transmembrane region" description="Helical" evidence="9">
    <location>
        <begin position="175"/>
        <end position="195"/>
    </location>
</feature>
<comment type="caution">
    <text evidence="11">The sequence shown here is derived from an EMBL/GenBank/DDBJ whole genome shotgun (WGS) entry which is preliminary data.</text>
</comment>
<proteinExistence type="inferred from homology"/>
<evidence type="ECO:0000256" key="1">
    <source>
        <dbReference type="ARBA" id="ARBA00004429"/>
    </source>
</evidence>
<sequence length="298" mass="33015">MPETAVAETDAGLSPKELARRHGLSASGRLPSLPDYTRQLWEYRHFIRAHSSAKMTSALGNTKLGAVWQVLTPIINAAVYYVIFGLVLGGHEEMPNFIAYLCIGVFVFQFTQSVVQTGTNAITGNLGLIRALHFPRASLPLSASLVEIRNFVVAVFVLMGIVLITGEPITVEWLIVVPALILQSFFNVGLGLFMARYGSKVRDVKQLIPFIMRFWLYGSAVLYPVTKFQDLLSGWQLQVVEANPLLVYIELMRHALLKEATLANSPAVLWIEAVVWTVVVGIGGFVYFWRGEKGYGRG</sequence>
<gene>
    <name evidence="11" type="ORF">FHR83_006938</name>
</gene>
<keyword evidence="5" id="KW-0997">Cell inner membrane</keyword>
<evidence type="ECO:0000256" key="8">
    <source>
        <dbReference type="ARBA" id="ARBA00023136"/>
    </source>
</evidence>
<evidence type="ECO:0000256" key="5">
    <source>
        <dbReference type="ARBA" id="ARBA00022519"/>
    </source>
</evidence>
<evidence type="ECO:0000256" key="4">
    <source>
        <dbReference type="ARBA" id="ARBA00022475"/>
    </source>
</evidence>
<dbReference type="PROSITE" id="PS51012">
    <property type="entry name" value="ABC_TM2"/>
    <property type="match status" value="1"/>
</dbReference>
<evidence type="ECO:0000313" key="12">
    <source>
        <dbReference type="Proteomes" id="UP000590749"/>
    </source>
</evidence>
<dbReference type="AlphaFoldDB" id="A0A7W5AND8"/>
<protein>
    <recommendedName>
        <fullName evidence="9">Transport permease protein</fullName>
    </recommendedName>
</protein>
<name>A0A7W5AND8_9ACTN</name>
<dbReference type="Pfam" id="PF01061">
    <property type="entry name" value="ABC2_membrane"/>
    <property type="match status" value="1"/>
</dbReference>
<evidence type="ECO:0000256" key="2">
    <source>
        <dbReference type="ARBA" id="ARBA00007783"/>
    </source>
</evidence>
<feature type="transmembrane region" description="Helical" evidence="9">
    <location>
        <begin position="151"/>
        <end position="169"/>
    </location>
</feature>
<feature type="transmembrane region" description="Helical" evidence="9">
    <location>
        <begin position="97"/>
        <end position="115"/>
    </location>
</feature>
<keyword evidence="8 9" id="KW-0472">Membrane</keyword>
<feature type="domain" description="ABC transmembrane type-2" evidence="10">
    <location>
        <begin position="64"/>
        <end position="291"/>
    </location>
</feature>
<dbReference type="InterPro" id="IPR047817">
    <property type="entry name" value="ABC2_TM_bact-type"/>
</dbReference>
<dbReference type="RefSeq" id="WP_183225305.1">
    <property type="nucleotide sequence ID" value="NZ_BMPW01000021.1"/>
</dbReference>
<feature type="transmembrane region" description="Helical" evidence="9">
    <location>
        <begin position="66"/>
        <end position="90"/>
    </location>
</feature>
<evidence type="ECO:0000256" key="3">
    <source>
        <dbReference type="ARBA" id="ARBA00022448"/>
    </source>
</evidence>
<evidence type="ECO:0000259" key="10">
    <source>
        <dbReference type="PROSITE" id="PS51012"/>
    </source>
</evidence>
<dbReference type="PANTHER" id="PTHR30413">
    <property type="entry name" value="INNER MEMBRANE TRANSPORT PERMEASE"/>
    <property type="match status" value="1"/>
</dbReference>
<evidence type="ECO:0000256" key="6">
    <source>
        <dbReference type="ARBA" id="ARBA00022692"/>
    </source>
</evidence>
<dbReference type="GO" id="GO:0005886">
    <property type="term" value="C:plasma membrane"/>
    <property type="evidence" value="ECO:0007669"/>
    <property type="project" value="UniProtKB-SubCell"/>
</dbReference>
<comment type="similarity">
    <text evidence="2 9">Belongs to the ABC-2 integral membrane protein family.</text>
</comment>